<proteinExistence type="predicted"/>
<reference evidence="1 2" key="1">
    <citation type="submission" date="2014-04" db="EMBL/GenBank/DDBJ databases">
        <authorList>
            <consortium name="DOE Joint Genome Institute"/>
            <person name="Kuo A."/>
            <person name="Tarkka M."/>
            <person name="Buscot F."/>
            <person name="Kohler A."/>
            <person name="Nagy L.G."/>
            <person name="Floudas D."/>
            <person name="Copeland A."/>
            <person name="Barry K.W."/>
            <person name="Cichocki N."/>
            <person name="Veneault-Fourrey C."/>
            <person name="LaButti K."/>
            <person name="Lindquist E.A."/>
            <person name="Lipzen A."/>
            <person name="Lundell T."/>
            <person name="Morin E."/>
            <person name="Murat C."/>
            <person name="Sun H."/>
            <person name="Tunlid A."/>
            <person name="Henrissat B."/>
            <person name="Grigoriev I.V."/>
            <person name="Hibbett D.S."/>
            <person name="Martin F."/>
            <person name="Nordberg H.P."/>
            <person name="Cantor M.N."/>
            <person name="Hua S.X."/>
        </authorList>
    </citation>
    <scope>NUCLEOTIDE SEQUENCE [LARGE SCALE GENOMIC DNA]</scope>
    <source>
        <strain evidence="1 2">F 1598</strain>
    </source>
</reference>
<name>A0A0C3FGN7_PILCF</name>
<sequence length="56" mass="6494">MEPSRDKFTTTTINVASTPFQIGMSFDIEHNRGMNQGEAMWKKNLKGAKKRQDHHF</sequence>
<dbReference type="HOGENOM" id="CLU_3019978_0_0_1"/>
<evidence type="ECO:0000313" key="1">
    <source>
        <dbReference type="EMBL" id="KIM78999.1"/>
    </source>
</evidence>
<dbReference type="EMBL" id="KN833012">
    <property type="protein sequence ID" value="KIM78999.1"/>
    <property type="molecule type" value="Genomic_DNA"/>
</dbReference>
<gene>
    <name evidence="1" type="ORF">PILCRDRAFT_823867</name>
</gene>
<dbReference type="AlphaFoldDB" id="A0A0C3FGN7"/>
<protein>
    <submittedName>
        <fullName evidence="1">Uncharacterized protein</fullName>
    </submittedName>
</protein>
<evidence type="ECO:0000313" key="2">
    <source>
        <dbReference type="Proteomes" id="UP000054166"/>
    </source>
</evidence>
<reference evidence="2" key="2">
    <citation type="submission" date="2015-01" db="EMBL/GenBank/DDBJ databases">
        <title>Evolutionary Origins and Diversification of the Mycorrhizal Mutualists.</title>
        <authorList>
            <consortium name="DOE Joint Genome Institute"/>
            <consortium name="Mycorrhizal Genomics Consortium"/>
            <person name="Kohler A."/>
            <person name="Kuo A."/>
            <person name="Nagy L.G."/>
            <person name="Floudas D."/>
            <person name="Copeland A."/>
            <person name="Barry K.W."/>
            <person name="Cichocki N."/>
            <person name="Veneault-Fourrey C."/>
            <person name="LaButti K."/>
            <person name="Lindquist E.A."/>
            <person name="Lipzen A."/>
            <person name="Lundell T."/>
            <person name="Morin E."/>
            <person name="Murat C."/>
            <person name="Riley R."/>
            <person name="Ohm R."/>
            <person name="Sun H."/>
            <person name="Tunlid A."/>
            <person name="Henrissat B."/>
            <person name="Grigoriev I.V."/>
            <person name="Hibbett D.S."/>
            <person name="Martin F."/>
        </authorList>
    </citation>
    <scope>NUCLEOTIDE SEQUENCE [LARGE SCALE GENOMIC DNA]</scope>
    <source>
        <strain evidence="2">F 1598</strain>
    </source>
</reference>
<organism evidence="1 2">
    <name type="scientific">Piloderma croceum (strain F 1598)</name>
    <dbReference type="NCBI Taxonomy" id="765440"/>
    <lineage>
        <taxon>Eukaryota</taxon>
        <taxon>Fungi</taxon>
        <taxon>Dikarya</taxon>
        <taxon>Basidiomycota</taxon>
        <taxon>Agaricomycotina</taxon>
        <taxon>Agaricomycetes</taxon>
        <taxon>Agaricomycetidae</taxon>
        <taxon>Atheliales</taxon>
        <taxon>Atheliaceae</taxon>
        <taxon>Piloderma</taxon>
    </lineage>
</organism>
<accession>A0A0C3FGN7</accession>
<feature type="non-terminal residue" evidence="1">
    <location>
        <position position="56"/>
    </location>
</feature>
<dbReference type="InParanoid" id="A0A0C3FGN7"/>
<dbReference type="Proteomes" id="UP000054166">
    <property type="component" value="Unassembled WGS sequence"/>
</dbReference>
<keyword evidence="2" id="KW-1185">Reference proteome</keyword>